<evidence type="ECO:0000256" key="3">
    <source>
        <dbReference type="ARBA" id="ARBA00023274"/>
    </source>
</evidence>
<dbReference type="HAMAP" id="MF_01363">
    <property type="entry name" value="Ribosomal_bL21"/>
    <property type="match status" value="1"/>
</dbReference>
<evidence type="ECO:0000256" key="1">
    <source>
        <dbReference type="ARBA" id="ARBA00008563"/>
    </source>
</evidence>
<accession>A0A1G2TVW5</accession>
<dbReference type="Pfam" id="PF00829">
    <property type="entry name" value="Ribosomal_L21p"/>
    <property type="match status" value="1"/>
</dbReference>
<reference evidence="6 7" key="1">
    <citation type="journal article" date="2016" name="Nat. Commun.">
        <title>Thousands of microbial genomes shed light on interconnected biogeochemical processes in an aquifer system.</title>
        <authorList>
            <person name="Anantharaman K."/>
            <person name="Brown C.T."/>
            <person name="Hug L.A."/>
            <person name="Sharon I."/>
            <person name="Castelle C.J."/>
            <person name="Probst A.J."/>
            <person name="Thomas B.C."/>
            <person name="Singh A."/>
            <person name="Wilkins M.J."/>
            <person name="Karaoz U."/>
            <person name="Brodie E.L."/>
            <person name="Williams K.H."/>
            <person name="Hubbard S.S."/>
            <person name="Banfield J.F."/>
        </authorList>
    </citation>
    <scope>NUCLEOTIDE SEQUENCE [LARGE SCALE GENOMIC DNA]</scope>
</reference>
<dbReference type="GO" id="GO:0005840">
    <property type="term" value="C:ribosome"/>
    <property type="evidence" value="ECO:0007669"/>
    <property type="project" value="UniProtKB-KW"/>
</dbReference>
<keyword evidence="4 5" id="KW-0699">rRNA-binding</keyword>
<dbReference type="STRING" id="1802758.A3A96_01895"/>
<name>A0A1G2TVW5_9BACT</name>
<evidence type="ECO:0000313" key="6">
    <source>
        <dbReference type="EMBL" id="OHB01446.1"/>
    </source>
</evidence>
<comment type="similarity">
    <text evidence="1 4 5">Belongs to the bacterial ribosomal protein bL21 family.</text>
</comment>
<proteinExistence type="inferred from homology"/>
<evidence type="ECO:0000313" key="7">
    <source>
        <dbReference type="Proteomes" id="UP000177707"/>
    </source>
</evidence>
<dbReference type="EMBL" id="MHWB01000013">
    <property type="protein sequence ID" value="OHB01446.1"/>
    <property type="molecule type" value="Genomic_DNA"/>
</dbReference>
<dbReference type="NCBIfam" id="TIGR00061">
    <property type="entry name" value="L21"/>
    <property type="match status" value="1"/>
</dbReference>
<keyword evidence="2 4" id="KW-0689">Ribosomal protein</keyword>
<keyword evidence="3 4" id="KW-0687">Ribonucleoprotein</keyword>
<sequence>MPSKVPTPKVGAKPSDGSFAIIETGGKQYRVAIGDTIKIEKLKADSAKGSALPKEGDVIVFDKVLLIDNGTDSTDIGTPYIEGAKVSATLVEIARNAKIIVIKYKQKSRYFKKNGHRQPYFKVQINKIS</sequence>
<organism evidence="6 7">
    <name type="scientific">Candidatus Zambryskibacteria bacterium RIFCSPLOWO2_01_FULL_39_39</name>
    <dbReference type="NCBI Taxonomy" id="1802758"/>
    <lineage>
        <taxon>Bacteria</taxon>
        <taxon>Candidatus Zambryskiibacteriota</taxon>
    </lineage>
</organism>
<protein>
    <recommendedName>
        <fullName evidence="4">Large ribosomal subunit protein bL21</fullName>
    </recommendedName>
</protein>
<dbReference type="GO" id="GO:0005737">
    <property type="term" value="C:cytoplasm"/>
    <property type="evidence" value="ECO:0007669"/>
    <property type="project" value="UniProtKB-ARBA"/>
</dbReference>
<comment type="function">
    <text evidence="4 5">This protein binds to 23S rRNA in the presence of protein L20.</text>
</comment>
<dbReference type="GO" id="GO:0006412">
    <property type="term" value="P:translation"/>
    <property type="evidence" value="ECO:0007669"/>
    <property type="project" value="UniProtKB-UniRule"/>
</dbReference>
<evidence type="ECO:0000256" key="2">
    <source>
        <dbReference type="ARBA" id="ARBA00022980"/>
    </source>
</evidence>
<comment type="subunit">
    <text evidence="4">Part of the 50S ribosomal subunit. Contacts protein L20.</text>
</comment>
<dbReference type="InterPro" id="IPR001787">
    <property type="entry name" value="Ribosomal_bL21"/>
</dbReference>
<dbReference type="GO" id="GO:0019843">
    <property type="term" value="F:rRNA binding"/>
    <property type="evidence" value="ECO:0007669"/>
    <property type="project" value="UniProtKB-UniRule"/>
</dbReference>
<dbReference type="GO" id="GO:1990904">
    <property type="term" value="C:ribonucleoprotein complex"/>
    <property type="evidence" value="ECO:0007669"/>
    <property type="project" value="UniProtKB-KW"/>
</dbReference>
<dbReference type="GO" id="GO:0003735">
    <property type="term" value="F:structural constituent of ribosome"/>
    <property type="evidence" value="ECO:0007669"/>
    <property type="project" value="InterPro"/>
</dbReference>
<dbReference type="PANTHER" id="PTHR21349:SF0">
    <property type="entry name" value="LARGE RIBOSOMAL SUBUNIT PROTEIN BL21M"/>
    <property type="match status" value="1"/>
</dbReference>
<dbReference type="InterPro" id="IPR028909">
    <property type="entry name" value="bL21-like"/>
</dbReference>
<evidence type="ECO:0000256" key="4">
    <source>
        <dbReference type="HAMAP-Rule" id="MF_01363"/>
    </source>
</evidence>
<gene>
    <name evidence="4" type="primary">rplU</name>
    <name evidence="6" type="ORF">A3A96_01895</name>
</gene>
<dbReference type="PANTHER" id="PTHR21349">
    <property type="entry name" value="50S RIBOSOMAL PROTEIN L21"/>
    <property type="match status" value="1"/>
</dbReference>
<evidence type="ECO:0000256" key="5">
    <source>
        <dbReference type="RuleBase" id="RU000562"/>
    </source>
</evidence>
<dbReference type="AlphaFoldDB" id="A0A1G2TVW5"/>
<dbReference type="InterPro" id="IPR036164">
    <property type="entry name" value="bL21-like_sf"/>
</dbReference>
<keyword evidence="4 5" id="KW-0694">RNA-binding</keyword>
<comment type="caution">
    <text evidence="6">The sequence shown here is derived from an EMBL/GenBank/DDBJ whole genome shotgun (WGS) entry which is preliminary data.</text>
</comment>
<dbReference type="SUPFAM" id="SSF141091">
    <property type="entry name" value="L21p-like"/>
    <property type="match status" value="1"/>
</dbReference>
<dbReference type="Proteomes" id="UP000177707">
    <property type="component" value="Unassembled WGS sequence"/>
</dbReference>